<gene>
    <name evidence="2" type="ORF">PLEPLA_LOCUS30419</name>
</gene>
<evidence type="ECO:0000313" key="2">
    <source>
        <dbReference type="EMBL" id="CAB1442701.1"/>
    </source>
</evidence>
<evidence type="ECO:0000313" key="3">
    <source>
        <dbReference type="Proteomes" id="UP001153269"/>
    </source>
</evidence>
<protein>
    <submittedName>
        <fullName evidence="2">Uncharacterized protein</fullName>
    </submittedName>
</protein>
<feature type="region of interest" description="Disordered" evidence="1">
    <location>
        <begin position="1"/>
        <end position="30"/>
    </location>
</feature>
<evidence type="ECO:0000256" key="1">
    <source>
        <dbReference type="SAM" id="MobiDB-lite"/>
    </source>
</evidence>
<name>A0A9N7YY12_PLEPL</name>
<dbReference type="Proteomes" id="UP001153269">
    <property type="component" value="Unassembled WGS sequence"/>
</dbReference>
<feature type="compositionally biased region" description="Basic and acidic residues" evidence="1">
    <location>
        <begin position="17"/>
        <end position="26"/>
    </location>
</feature>
<organism evidence="2 3">
    <name type="scientific">Pleuronectes platessa</name>
    <name type="common">European plaice</name>
    <dbReference type="NCBI Taxonomy" id="8262"/>
    <lineage>
        <taxon>Eukaryota</taxon>
        <taxon>Metazoa</taxon>
        <taxon>Chordata</taxon>
        <taxon>Craniata</taxon>
        <taxon>Vertebrata</taxon>
        <taxon>Euteleostomi</taxon>
        <taxon>Actinopterygii</taxon>
        <taxon>Neopterygii</taxon>
        <taxon>Teleostei</taxon>
        <taxon>Neoteleostei</taxon>
        <taxon>Acanthomorphata</taxon>
        <taxon>Carangaria</taxon>
        <taxon>Pleuronectiformes</taxon>
        <taxon>Pleuronectoidei</taxon>
        <taxon>Pleuronectidae</taxon>
        <taxon>Pleuronectes</taxon>
    </lineage>
</organism>
<dbReference type="EMBL" id="CADEAL010002902">
    <property type="protein sequence ID" value="CAB1442701.1"/>
    <property type="molecule type" value="Genomic_DNA"/>
</dbReference>
<sequence>MFNDVTGSVVAALQEPQDNKEEKDYKIPTGTSSASWRNQNVCYPAQCKGTSFPVTLSPDPSAFTWIWSPAPFSSSSPAQQPEKSAGLNTLLRVLHLPDLLSHVRAGSRYKLMMCGENVSDHTLTYTVLSKKQLQLNPELGGHGGKACRATASPAFVPELQLRRHE</sequence>
<accession>A0A9N7YY12</accession>
<proteinExistence type="predicted"/>
<keyword evidence="3" id="KW-1185">Reference proteome</keyword>
<reference evidence="2" key="1">
    <citation type="submission" date="2020-03" db="EMBL/GenBank/DDBJ databases">
        <authorList>
            <person name="Weist P."/>
        </authorList>
    </citation>
    <scope>NUCLEOTIDE SEQUENCE</scope>
</reference>
<dbReference type="AlphaFoldDB" id="A0A9N7YY12"/>
<comment type="caution">
    <text evidence="2">The sequence shown here is derived from an EMBL/GenBank/DDBJ whole genome shotgun (WGS) entry which is preliminary data.</text>
</comment>